<accession>A0A151SKC0</accession>
<dbReference type="EMBL" id="CM003613">
    <property type="protein sequence ID" value="KYP55205.1"/>
    <property type="molecule type" value="Genomic_DNA"/>
</dbReference>
<protein>
    <recommendedName>
        <fullName evidence="3">Reverse transcriptase domain-containing protein</fullName>
    </recommendedName>
</protein>
<name>A0A151SKC0_CAJCA</name>
<dbReference type="AlphaFoldDB" id="A0A151SKC0"/>
<proteinExistence type="predicted"/>
<sequence>DPMFPYLFVSFYEKTFSPYPTKSERAWLLVKVDKNGPTISHIFFANVCLLFIEAKSSQVELMKEVLDTFCKASRLKLNLQKSRFMASISNVKINNFVCNRCMQDHETILHLL</sequence>
<evidence type="ECO:0000313" key="2">
    <source>
        <dbReference type="Proteomes" id="UP000075243"/>
    </source>
</evidence>
<keyword evidence="2" id="KW-1185">Reference proteome</keyword>
<gene>
    <name evidence="1" type="ORF">KK1_001412</name>
</gene>
<organism evidence="1 2">
    <name type="scientific">Cajanus cajan</name>
    <name type="common">Pigeon pea</name>
    <name type="synonym">Cajanus indicus</name>
    <dbReference type="NCBI Taxonomy" id="3821"/>
    <lineage>
        <taxon>Eukaryota</taxon>
        <taxon>Viridiplantae</taxon>
        <taxon>Streptophyta</taxon>
        <taxon>Embryophyta</taxon>
        <taxon>Tracheophyta</taxon>
        <taxon>Spermatophyta</taxon>
        <taxon>Magnoliopsida</taxon>
        <taxon>eudicotyledons</taxon>
        <taxon>Gunneridae</taxon>
        <taxon>Pentapetalae</taxon>
        <taxon>rosids</taxon>
        <taxon>fabids</taxon>
        <taxon>Fabales</taxon>
        <taxon>Fabaceae</taxon>
        <taxon>Papilionoideae</taxon>
        <taxon>50 kb inversion clade</taxon>
        <taxon>NPAAA clade</taxon>
        <taxon>indigoferoid/millettioid clade</taxon>
        <taxon>Phaseoleae</taxon>
        <taxon>Cajanus</taxon>
    </lineage>
</organism>
<reference evidence="1 2" key="1">
    <citation type="journal article" date="2012" name="Nat. Biotechnol.">
        <title>Draft genome sequence of pigeonpea (Cajanus cajan), an orphan legume crop of resource-poor farmers.</title>
        <authorList>
            <person name="Varshney R.K."/>
            <person name="Chen W."/>
            <person name="Li Y."/>
            <person name="Bharti A.K."/>
            <person name="Saxena R.K."/>
            <person name="Schlueter J.A."/>
            <person name="Donoghue M.T."/>
            <person name="Azam S."/>
            <person name="Fan G."/>
            <person name="Whaley A.M."/>
            <person name="Farmer A.D."/>
            <person name="Sheridan J."/>
            <person name="Iwata A."/>
            <person name="Tuteja R."/>
            <person name="Penmetsa R.V."/>
            <person name="Wu W."/>
            <person name="Upadhyaya H.D."/>
            <person name="Yang S.P."/>
            <person name="Shah T."/>
            <person name="Saxena K.B."/>
            <person name="Michael T."/>
            <person name="McCombie W.R."/>
            <person name="Yang B."/>
            <person name="Zhang G."/>
            <person name="Yang H."/>
            <person name="Wang J."/>
            <person name="Spillane C."/>
            <person name="Cook D.R."/>
            <person name="May G.D."/>
            <person name="Xu X."/>
            <person name="Jackson S.A."/>
        </authorList>
    </citation>
    <scope>NUCLEOTIDE SEQUENCE [LARGE SCALE GENOMIC DNA]</scope>
    <source>
        <strain evidence="2">cv. Asha</strain>
    </source>
</reference>
<evidence type="ECO:0008006" key="3">
    <source>
        <dbReference type="Google" id="ProtNLM"/>
    </source>
</evidence>
<dbReference type="Proteomes" id="UP000075243">
    <property type="component" value="Chromosome 11"/>
</dbReference>
<feature type="non-terminal residue" evidence="1">
    <location>
        <position position="1"/>
    </location>
</feature>
<evidence type="ECO:0000313" key="1">
    <source>
        <dbReference type="EMBL" id="KYP55205.1"/>
    </source>
</evidence>
<dbReference type="Gramene" id="C.cajan_01378.t">
    <property type="protein sequence ID" value="C.cajan_01378.t.cds1"/>
    <property type="gene ID" value="C.cajan_01378"/>
</dbReference>